<dbReference type="Pfam" id="PF02661">
    <property type="entry name" value="Fic"/>
    <property type="match status" value="1"/>
</dbReference>
<dbReference type="InterPro" id="IPR036597">
    <property type="entry name" value="Fido-like_dom_sf"/>
</dbReference>
<evidence type="ECO:0000256" key="2">
    <source>
        <dbReference type="PIRSR" id="PIRSR640198-2"/>
    </source>
</evidence>
<dbReference type="RefSeq" id="WP_052243539.1">
    <property type="nucleotide sequence ID" value="NZ_JACAJN010000025.1"/>
</dbReference>
<dbReference type="AlphaFoldDB" id="A0A161UBE9"/>
<evidence type="ECO:0000313" key="6">
    <source>
        <dbReference type="Proteomes" id="UP000076630"/>
    </source>
</evidence>
<dbReference type="InterPro" id="IPR003812">
    <property type="entry name" value="Fido"/>
</dbReference>
<proteinExistence type="predicted"/>
<feature type="binding site" evidence="2">
    <location>
        <begin position="226"/>
        <end position="227"/>
    </location>
    <ligand>
        <name>ATP</name>
        <dbReference type="ChEBI" id="CHEBI:30616"/>
    </ligand>
</feature>
<dbReference type="PROSITE" id="PS51459">
    <property type="entry name" value="FIDO"/>
    <property type="match status" value="1"/>
</dbReference>
<organism evidence="5 6">
    <name type="scientific">Myroides marinus</name>
    <dbReference type="NCBI Taxonomy" id="703342"/>
    <lineage>
        <taxon>Bacteria</taxon>
        <taxon>Pseudomonadati</taxon>
        <taxon>Bacteroidota</taxon>
        <taxon>Flavobacteriia</taxon>
        <taxon>Flavobacteriales</taxon>
        <taxon>Flavobacteriaceae</taxon>
        <taxon>Myroides</taxon>
    </lineage>
</organism>
<sequence>MNYTQTKLAIDQLIQKAQSYGQLSSEQLKRLNHKFRLEWNYNSNSMEGNTLTVAETRSVMIGNLDVQRKPLKDVLEVKGHDEVISEILRIGKGEIRLSEKRIKEIHKGIMYEEDPALRDKIGIWKQEANEIINHKGEKYLFVLPEEIPEKIHDLLNRTNAKIDLIQMGRKDAPHPVDVALSFHLEYLNIHPFYDGNGRTARILSNLILVALGYPPFWITENERGIYYRYIADIQCYGGRKDDLFNYMGELILRSQQMICDVLDGKSIEDEDDIDKEIELLKRELKAKKGDKEVIKRSNIVIKELFDIHISELFNRYIEKGQLLKDTCYSINYELLVNDRAPSSSMTTDIIDDQIELEFLNESWYISKKVNSISIRLNFKGALNGAIELFSSAIHVEFKEFKFIVYNIVNKEVVSLREFIYSDNITKEINSSIINENIRRVLAVLKQQIS</sequence>
<evidence type="ECO:0000313" key="5">
    <source>
        <dbReference type="EMBL" id="KZE83751.1"/>
    </source>
</evidence>
<dbReference type="Proteomes" id="UP000076630">
    <property type="component" value="Unassembled WGS sequence"/>
</dbReference>
<evidence type="ECO:0000259" key="4">
    <source>
        <dbReference type="PROSITE" id="PS51459"/>
    </source>
</evidence>
<gene>
    <name evidence="5" type="ORF">AV926_03550</name>
</gene>
<feature type="binding site" evidence="2">
    <location>
        <begin position="194"/>
        <end position="201"/>
    </location>
    <ligand>
        <name>ATP</name>
        <dbReference type="ChEBI" id="CHEBI:30616"/>
    </ligand>
</feature>
<keyword evidence="6" id="KW-1185">Reference proteome</keyword>
<comment type="caution">
    <text evidence="5">The sequence shown here is derived from an EMBL/GenBank/DDBJ whole genome shotgun (WGS) entry which is preliminary data.</text>
</comment>
<dbReference type="GO" id="GO:0005524">
    <property type="term" value="F:ATP binding"/>
    <property type="evidence" value="ECO:0007669"/>
    <property type="project" value="UniProtKB-KW"/>
</dbReference>
<dbReference type="OrthoDB" id="9814400at2"/>
<evidence type="ECO:0000256" key="1">
    <source>
        <dbReference type="PIRSR" id="PIRSR640198-1"/>
    </source>
</evidence>
<accession>A0A161UBE9</accession>
<keyword evidence="2" id="KW-0547">Nucleotide-binding</keyword>
<name>A0A161UBE9_9FLAO</name>
<dbReference type="EMBL" id="LQNU01000035">
    <property type="protein sequence ID" value="KZE83751.1"/>
    <property type="molecule type" value="Genomic_DNA"/>
</dbReference>
<feature type="active site" evidence="1">
    <location>
        <position position="190"/>
    </location>
</feature>
<feature type="site" description="Important for autoinhibition of adenylyltransferase activity" evidence="3">
    <location>
        <position position="47"/>
    </location>
</feature>
<dbReference type="PANTHER" id="PTHR13504:SF38">
    <property type="entry name" value="FIDO DOMAIN-CONTAINING PROTEIN"/>
    <property type="match status" value="1"/>
</dbReference>
<evidence type="ECO:0000256" key="3">
    <source>
        <dbReference type="PIRSR" id="PIRSR640198-3"/>
    </source>
</evidence>
<dbReference type="PANTHER" id="PTHR13504">
    <property type="entry name" value="FIDO DOMAIN-CONTAINING PROTEIN DDB_G0283145"/>
    <property type="match status" value="1"/>
</dbReference>
<keyword evidence="2" id="KW-0067">ATP-binding</keyword>
<dbReference type="Gene3D" id="1.10.3290.10">
    <property type="entry name" value="Fido-like domain"/>
    <property type="match status" value="1"/>
</dbReference>
<dbReference type="InterPro" id="IPR040198">
    <property type="entry name" value="Fido_containing"/>
</dbReference>
<reference evidence="5 6" key="1">
    <citation type="submission" date="2016-01" db="EMBL/GenBank/DDBJ databases">
        <title>Whole genome sequencing of Myroides marinus L41.</title>
        <authorList>
            <person name="Hong K.W."/>
        </authorList>
    </citation>
    <scope>NUCLEOTIDE SEQUENCE [LARGE SCALE GENOMIC DNA]</scope>
    <source>
        <strain evidence="5 6">L41</strain>
    </source>
</reference>
<protein>
    <recommendedName>
        <fullName evidence="4">Fido domain-containing protein</fullName>
    </recommendedName>
</protein>
<feature type="domain" description="Fido" evidence="4">
    <location>
        <begin position="97"/>
        <end position="249"/>
    </location>
</feature>
<dbReference type="SUPFAM" id="SSF140931">
    <property type="entry name" value="Fic-like"/>
    <property type="match status" value="1"/>
</dbReference>